<dbReference type="HOGENOM" id="CLU_1212757_0_0_11"/>
<feature type="region of interest" description="Disordered" evidence="1">
    <location>
        <begin position="146"/>
        <end position="207"/>
    </location>
</feature>
<dbReference type="STRING" id="443218.AS9A_0317"/>
<evidence type="ECO:0000256" key="1">
    <source>
        <dbReference type="SAM" id="MobiDB-lite"/>
    </source>
</evidence>
<evidence type="ECO:0000259" key="3">
    <source>
        <dbReference type="Pfam" id="PF20570"/>
    </source>
</evidence>
<name>F6EGV2_HOYSD</name>
<dbReference type="KEGG" id="asd:AS9A_0317"/>
<feature type="compositionally biased region" description="Acidic residues" evidence="1">
    <location>
        <begin position="186"/>
        <end position="199"/>
    </location>
</feature>
<feature type="transmembrane region" description="Helical" evidence="2">
    <location>
        <begin position="20"/>
        <end position="39"/>
    </location>
</feature>
<feature type="transmembrane region" description="Helical" evidence="2">
    <location>
        <begin position="45"/>
        <end position="64"/>
    </location>
</feature>
<evidence type="ECO:0000256" key="2">
    <source>
        <dbReference type="SAM" id="Phobius"/>
    </source>
</evidence>
<evidence type="ECO:0000313" key="4">
    <source>
        <dbReference type="EMBL" id="AEF38776.1"/>
    </source>
</evidence>
<keyword evidence="2" id="KW-0812">Transmembrane</keyword>
<protein>
    <recommendedName>
        <fullName evidence="3">DUF6779 domain-containing protein</fullName>
    </recommendedName>
</protein>
<dbReference type="EMBL" id="CP002786">
    <property type="protein sequence ID" value="AEF38776.1"/>
    <property type="molecule type" value="Genomic_DNA"/>
</dbReference>
<dbReference type="Pfam" id="PF20570">
    <property type="entry name" value="DUF6779"/>
    <property type="match status" value="1"/>
</dbReference>
<evidence type="ECO:0000313" key="5">
    <source>
        <dbReference type="Proteomes" id="UP000009235"/>
    </source>
</evidence>
<accession>F6EGV2</accession>
<gene>
    <name evidence="4" type="ordered locus">AS9A_0317</name>
</gene>
<feature type="domain" description="DUF6779" evidence="3">
    <location>
        <begin position="45"/>
        <end position="146"/>
    </location>
</feature>
<reference evidence="4 5" key="1">
    <citation type="journal article" date="2011" name="J. Bacteriol.">
        <title>Complete genome sequence of Amycolicicoccus subflavus DQS3-9A1T, an actinomycete isolated from crude oil-polluted soil.</title>
        <authorList>
            <person name="Cai M."/>
            <person name="Chen W.M."/>
            <person name="Nie Y."/>
            <person name="Chi C.Q."/>
            <person name="Wang Y.N."/>
            <person name="Tang Y.Q."/>
            <person name="Li G.Y."/>
            <person name="Wu X.L."/>
        </authorList>
    </citation>
    <scope>NUCLEOTIDE SEQUENCE [LARGE SCALE GENOMIC DNA]</scope>
    <source>
        <strain evidence="5">DSM 45089 / DQS3-9A1</strain>
    </source>
</reference>
<organism evidence="4 5">
    <name type="scientific">Hoyosella subflava (strain DSM 45089 / JCM 17490 / NBRC 109087 / DQS3-9A1)</name>
    <name type="common">Amycolicicoccus subflavus</name>
    <dbReference type="NCBI Taxonomy" id="443218"/>
    <lineage>
        <taxon>Bacteria</taxon>
        <taxon>Bacillati</taxon>
        <taxon>Actinomycetota</taxon>
        <taxon>Actinomycetes</taxon>
        <taxon>Mycobacteriales</taxon>
        <taxon>Hoyosellaceae</taxon>
        <taxon>Hoyosella</taxon>
    </lineage>
</organism>
<keyword evidence="2" id="KW-0472">Membrane</keyword>
<dbReference type="RefSeq" id="WP_013805128.1">
    <property type="nucleotide sequence ID" value="NC_015564.1"/>
</dbReference>
<dbReference type="OrthoDB" id="4774085at2"/>
<sequence>MTVQGQPRVRRRRRQKSNSALIVALFLLAIVASIFLVASNSVETLRIGIVAALWAAFLGALAVTKYRKEAEADRAKVRDLRMVYEMQLSREVAARRRHELTLESRIRRELDAEVRSDTSQQLAAVHRELSALRGHLEFSLGQEIPGATRASLPPGAPLTRAEAPTDAVAASEPAERTPFASSAESAADDVVEAEFETEYESGAADRKQRTVAEIIEDLKEATLQSDSR</sequence>
<dbReference type="AlphaFoldDB" id="F6EGV2"/>
<proteinExistence type="predicted"/>
<keyword evidence="5" id="KW-1185">Reference proteome</keyword>
<dbReference type="InterPro" id="IPR046706">
    <property type="entry name" value="DUF6779"/>
</dbReference>
<dbReference type="Proteomes" id="UP000009235">
    <property type="component" value="Chromosome"/>
</dbReference>
<dbReference type="eggNOG" id="ENOG5033Y1Q">
    <property type="taxonomic scope" value="Bacteria"/>
</dbReference>
<keyword evidence="2" id="KW-1133">Transmembrane helix</keyword>